<accession>A0ABY5VWF7</accession>
<feature type="domain" description="AB hydrolase-1" evidence="1">
    <location>
        <begin position="50"/>
        <end position="298"/>
    </location>
</feature>
<dbReference type="PANTHER" id="PTHR43798:SF5">
    <property type="entry name" value="MONOACYLGLYCEROL LIPASE ABHD6"/>
    <property type="match status" value="1"/>
</dbReference>
<dbReference type="PRINTS" id="PR00412">
    <property type="entry name" value="EPOXHYDRLASE"/>
</dbReference>
<reference evidence="2" key="2">
    <citation type="submission" date="2022-09" db="EMBL/GenBank/DDBJ databases">
        <title>Biosynthetic gene clusters of Dactylosporangioum fulvum.</title>
        <authorList>
            <person name="Caradec T."/>
        </authorList>
    </citation>
    <scope>NUCLEOTIDE SEQUENCE</scope>
    <source>
        <strain evidence="2">NRRL B-16292</strain>
    </source>
</reference>
<dbReference type="InterPro" id="IPR000639">
    <property type="entry name" value="Epox_hydrolase-like"/>
</dbReference>
<organism evidence="2 3">
    <name type="scientific">Dactylosporangium fulvum</name>
    <dbReference type="NCBI Taxonomy" id="53359"/>
    <lineage>
        <taxon>Bacteria</taxon>
        <taxon>Bacillati</taxon>
        <taxon>Actinomycetota</taxon>
        <taxon>Actinomycetes</taxon>
        <taxon>Micromonosporales</taxon>
        <taxon>Micromonosporaceae</taxon>
        <taxon>Dactylosporangium</taxon>
    </lineage>
</organism>
<evidence type="ECO:0000313" key="2">
    <source>
        <dbReference type="EMBL" id="UWP82087.1"/>
    </source>
</evidence>
<evidence type="ECO:0000313" key="3">
    <source>
        <dbReference type="Proteomes" id="UP001059617"/>
    </source>
</evidence>
<sequence length="339" mass="36715">MKRASLVPEFTVPSPEELPERWPGRSVDLDGNVAYVRDTPAIAPDAEPAVYVHGLGGSSTNWTDLAGVLAGRLDGQAIDLPGFGNSGRARSYSVQAMAQHIIRWIEHSDRGPVHLFGNSMGGAASVKAAAMRPDLVRSLTLISPAMPFLDPRRSLQGRLVPLLLLPNAASLAKSRMAAMDPEVLADMVIDSCYADPTRYPEQRRLEAIEEARLRHDVPWYAEAYVGSLRGLVGSFLRAYLPGEGSIWRAAGKITAPTLVIAGRQDRLVDIRTAPQVARLIPDSRLMMLEGVGHVAQMEVPRTVARAVLGLLDELAENQPVAERVRTGVRAKGAQVRMAS</sequence>
<keyword evidence="3" id="KW-1185">Reference proteome</keyword>
<proteinExistence type="predicted"/>
<gene>
    <name evidence="2" type="ORF">Dfulv_44660</name>
</gene>
<name>A0ABY5VWF7_9ACTN</name>
<reference evidence="2" key="1">
    <citation type="submission" date="2021-04" db="EMBL/GenBank/DDBJ databases">
        <authorList>
            <person name="Hartkoorn R.C."/>
            <person name="Beaudoing E."/>
            <person name="Hot D."/>
        </authorList>
    </citation>
    <scope>NUCLEOTIDE SEQUENCE</scope>
    <source>
        <strain evidence="2">NRRL B-16292</strain>
    </source>
</reference>
<keyword evidence="2" id="KW-0378">Hydrolase</keyword>
<dbReference type="PRINTS" id="PR00111">
    <property type="entry name" value="ABHYDROLASE"/>
</dbReference>
<dbReference type="InterPro" id="IPR000073">
    <property type="entry name" value="AB_hydrolase_1"/>
</dbReference>
<dbReference type="Pfam" id="PF00561">
    <property type="entry name" value="Abhydrolase_1"/>
    <property type="match status" value="1"/>
</dbReference>
<dbReference type="InterPro" id="IPR050266">
    <property type="entry name" value="AB_hydrolase_sf"/>
</dbReference>
<protein>
    <submittedName>
        <fullName evidence="2">Alpha/beta hydrolase</fullName>
    </submittedName>
</protein>
<evidence type="ECO:0000259" key="1">
    <source>
        <dbReference type="Pfam" id="PF00561"/>
    </source>
</evidence>
<dbReference type="RefSeq" id="WP_259859858.1">
    <property type="nucleotide sequence ID" value="NZ_BAAAST010000093.1"/>
</dbReference>
<dbReference type="Gene3D" id="3.40.50.1820">
    <property type="entry name" value="alpha/beta hydrolase"/>
    <property type="match status" value="1"/>
</dbReference>
<dbReference type="Proteomes" id="UP001059617">
    <property type="component" value="Chromosome"/>
</dbReference>
<dbReference type="PANTHER" id="PTHR43798">
    <property type="entry name" value="MONOACYLGLYCEROL LIPASE"/>
    <property type="match status" value="1"/>
</dbReference>
<dbReference type="SUPFAM" id="SSF53474">
    <property type="entry name" value="alpha/beta-Hydrolases"/>
    <property type="match status" value="1"/>
</dbReference>
<dbReference type="EMBL" id="CP073720">
    <property type="protein sequence ID" value="UWP82087.1"/>
    <property type="molecule type" value="Genomic_DNA"/>
</dbReference>
<dbReference type="GO" id="GO:0016787">
    <property type="term" value="F:hydrolase activity"/>
    <property type="evidence" value="ECO:0007669"/>
    <property type="project" value="UniProtKB-KW"/>
</dbReference>
<dbReference type="InterPro" id="IPR029058">
    <property type="entry name" value="AB_hydrolase_fold"/>
</dbReference>